<keyword evidence="10" id="KW-1185">Reference proteome</keyword>
<comment type="similarity">
    <text evidence="5">Belongs to the SAT4 family.</text>
</comment>
<comment type="subcellular location">
    <subcellularLocation>
        <location evidence="1">Membrane</location>
        <topology evidence="1">Multi-pass membrane protein</topology>
    </subcellularLocation>
</comment>
<evidence type="ECO:0000256" key="5">
    <source>
        <dbReference type="ARBA" id="ARBA00038359"/>
    </source>
</evidence>
<dbReference type="AlphaFoldDB" id="A0A9N9Y3K5"/>
<accession>A0A9N9Y3K5</accession>
<dbReference type="InterPro" id="IPR052337">
    <property type="entry name" value="SAT4-like"/>
</dbReference>
<feature type="domain" description="Rhodopsin" evidence="8">
    <location>
        <begin position="32"/>
        <end position="264"/>
    </location>
</feature>
<name>A0A9N9Y3K5_9HYPO</name>
<dbReference type="EMBL" id="CABFNO020001387">
    <property type="protein sequence ID" value="CAG9984354.1"/>
    <property type="molecule type" value="Genomic_DNA"/>
</dbReference>
<feature type="transmembrane region" description="Helical" evidence="7">
    <location>
        <begin position="162"/>
        <end position="187"/>
    </location>
</feature>
<dbReference type="PANTHER" id="PTHR33048:SF42">
    <property type="entry name" value="INTEGRAL MEMBRANE PROTEIN"/>
    <property type="match status" value="1"/>
</dbReference>
<feature type="transmembrane region" description="Helical" evidence="7">
    <location>
        <begin position="12"/>
        <end position="35"/>
    </location>
</feature>
<proteinExistence type="inferred from homology"/>
<evidence type="ECO:0000256" key="4">
    <source>
        <dbReference type="ARBA" id="ARBA00023136"/>
    </source>
</evidence>
<evidence type="ECO:0000259" key="8">
    <source>
        <dbReference type="Pfam" id="PF20684"/>
    </source>
</evidence>
<feature type="transmembrane region" description="Helical" evidence="7">
    <location>
        <begin position="47"/>
        <end position="68"/>
    </location>
</feature>
<gene>
    <name evidence="9" type="ORF">CBYS24578_00012118</name>
</gene>
<evidence type="ECO:0000313" key="9">
    <source>
        <dbReference type="EMBL" id="CAG9984354.1"/>
    </source>
</evidence>
<feature type="transmembrane region" description="Helical" evidence="7">
    <location>
        <begin position="199"/>
        <end position="217"/>
    </location>
</feature>
<reference evidence="9 10" key="2">
    <citation type="submission" date="2021-10" db="EMBL/GenBank/DDBJ databases">
        <authorList>
            <person name="Piombo E."/>
        </authorList>
    </citation>
    <scope>NUCLEOTIDE SEQUENCE [LARGE SCALE GENOMIC DNA]</scope>
</reference>
<feature type="region of interest" description="Disordered" evidence="6">
    <location>
        <begin position="291"/>
        <end position="331"/>
    </location>
</feature>
<evidence type="ECO:0000256" key="2">
    <source>
        <dbReference type="ARBA" id="ARBA00022692"/>
    </source>
</evidence>
<keyword evidence="4 7" id="KW-0472">Membrane</keyword>
<dbReference type="Proteomes" id="UP000754883">
    <property type="component" value="Unassembled WGS sequence"/>
</dbReference>
<dbReference type="PANTHER" id="PTHR33048">
    <property type="entry name" value="PTH11-LIKE INTEGRAL MEMBRANE PROTEIN (AFU_ORTHOLOGUE AFUA_5G11245)"/>
    <property type="match status" value="1"/>
</dbReference>
<comment type="caution">
    <text evidence="9">The sequence shown here is derived from an EMBL/GenBank/DDBJ whole genome shotgun (WGS) entry which is preliminary data.</text>
</comment>
<feature type="transmembrane region" description="Helical" evidence="7">
    <location>
        <begin position="119"/>
        <end position="142"/>
    </location>
</feature>
<keyword evidence="2 7" id="KW-0812">Transmembrane</keyword>
<feature type="transmembrane region" description="Helical" evidence="7">
    <location>
        <begin position="237"/>
        <end position="264"/>
    </location>
</feature>
<sequence>MDSRKPVENADSIVIPAIWSMVGITTAFFCSKIYTRITRSGQTWWDDYLLIISWIFLIAAGSTLTVALKNGHLTSDSNEAPTVSALVRLSHTFHLFALALSKTSFAVSLLRFSSRVEKVLIWLVVGSINILCIYHVFAQWRALCGDTVPYVLPGSCWEAHDLGIVNITGSGFSAATDLVLALLPWRVIWNTNLEKKKRIGVGLAMSFEIFGCAFGVMKTVQAIRILNPLEFEFNWHLMLYWIFSLAEPCSTIIAASIPILRVLVGEIALGTRYGSTPTVLGYVRSDGNRFLTQPRPESRRNSESRHQTFLDDSASESSILDGRHNHRGGGITLKTEVSVEFDRKPDNQPRLEMFELRPGVSRSNSVKVKGKDPVVLSSPPLPQFLMNE</sequence>
<evidence type="ECO:0000313" key="10">
    <source>
        <dbReference type="Proteomes" id="UP000754883"/>
    </source>
</evidence>
<feature type="compositionally biased region" description="Basic and acidic residues" evidence="6">
    <location>
        <begin position="296"/>
        <end position="309"/>
    </location>
</feature>
<keyword evidence="3 7" id="KW-1133">Transmembrane helix</keyword>
<protein>
    <recommendedName>
        <fullName evidence="8">Rhodopsin domain-containing protein</fullName>
    </recommendedName>
</protein>
<dbReference type="GO" id="GO:0016020">
    <property type="term" value="C:membrane"/>
    <property type="evidence" value="ECO:0007669"/>
    <property type="project" value="UniProtKB-SubCell"/>
</dbReference>
<reference evidence="10" key="1">
    <citation type="submission" date="2019-06" db="EMBL/GenBank/DDBJ databases">
        <authorList>
            <person name="Broberg M."/>
        </authorList>
    </citation>
    <scope>NUCLEOTIDE SEQUENCE [LARGE SCALE GENOMIC DNA]</scope>
</reference>
<dbReference type="Pfam" id="PF20684">
    <property type="entry name" value="Fung_rhodopsin"/>
    <property type="match status" value="1"/>
</dbReference>
<evidence type="ECO:0000256" key="3">
    <source>
        <dbReference type="ARBA" id="ARBA00022989"/>
    </source>
</evidence>
<evidence type="ECO:0000256" key="1">
    <source>
        <dbReference type="ARBA" id="ARBA00004141"/>
    </source>
</evidence>
<evidence type="ECO:0000256" key="7">
    <source>
        <dbReference type="SAM" id="Phobius"/>
    </source>
</evidence>
<dbReference type="InterPro" id="IPR049326">
    <property type="entry name" value="Rhodopsin_dom_fungi"/>
</dbReference>
<feature type="transmembrane region" description="Helical" evidence="7">
    <location>
        <begin position="93"/>
        <end position="112"/>
    </location>
</feature>
<dbReference type="OrthoDB" id="5417887at2759"/>
<evidence type="ECO:0000256" key="6">
    <source>
        <dbReference type="SAM" id="MobiDB-lite"/>
    </source>
</evidence>
<organism evidence="9 10">
    <name type="scientific">Clonostachys byssicola</name>
    <dbReference type="NCBI Taxonomy" id="160290"/>
    <lineage>
        <taxon>Eukaryota</taxon>
        <taxon>Fungi</taxon>
        <taxon>Dikarya</taxon>
        <taxon>Ascomycota</taxon>
        <taxon>Pezizomycotina</taxon>
        <taxon>Sordariomycetes</taxon>
        <taxon>Hypocreomycetidae</taxon>
        <taxon>Hypocreales</taxon>
        <taxon>Bionectriaceae</taxon>
        <taxon>Clonostachys</taxon>
    </lineage>
</organism>